<evidence type="ECO:0000259" key="4">
    <source>
        <dbReference type="PROSITE" id="PS50893"/>
    </source>
</evidence>
<dbReference type="InterPro" id="IPR027417">
    <property type="entry name" value="P-loop_NTPase"/>
</dbReference>
<evidence type="ECO:0000313" key="5">
    <source>
        <dbReference type="EMBL" id="BDE06556.1"/>
    </source>
</evidence>
<proteinExistence type="predicted"/>
<dbReference type="Proteomes" id="UP001317532">
    <property type="component" value="Chromosome"/>
</dbReference>
<dbReference type="InterPro" id="IPR003593">
    <property type="entry name" value="AAA+_ATPase"/>
</dbReference>
<dbReference type="PROSITE" id="PS00211">
    <property type="entry name" value="ABC_TRANSPORTER_1"/>
    <property type="match status" value="1"/>
</dbReference>
<dbReference type="AlphaFoldDB" id="A0AAN1XW93"/>
<dbReference type="InterPro" id="IPR050166">
    <property type="entry name" value="ABC_transporter_ATP-bind"/>
</dbReference>
<dbReference type="Pfam" id="PF00005">
    <property type="entry name" value="ABC_tran"/>
    <property type="match status" value="1"/>
</dbReference>
<evidence type="ECO:0000256" key="2">
    <source>
        <dbReference type="ARBA" id="ARBA00022741"/>
    </source>
</evidence>
<keyword evidence="2" id="KW-0547">Nucleotide-binding</keyword>
<dbReference type="Gene3D" id="3.40.50.300">
    <property type="entry name" value="P-loop containing nucleotide triphosphate hydrolases"/>
    <property type="match status" value="1"/>
</dbReference>
<dbReference type="SMART" id="SM00382">
    <property type="entry name" value="AAA"/>
    <property type="match status" value="1"/>
</dbReference>
<reference evidence="5 6" key="1">
    <citation type="journal article" date="2022" name="ISME Commun">
        <title>Vulcanimicrobium alpinus gen. nov. sp. nov., the first cultivated representative of the candidate phylum 'Eremiobacterota', is a metabolically versatile aerobic anoxygenic phototroph.</title>
        <authorList>
            <person name="Yabe S."/>
            <person name="Muto K."/>
            <person name="Abe K."/>
            <person name="Yokota A."/>
            <person name="Staudigel H."/>
            <person name="Tebo B.M."/>
        </authorList>
    </citation>
    <scope>NUCLEOTIDE SEQUENCE [LARGE SCALE GENOMIC DNA]</scope>
    <source>
        <strain evidence="5 6">WC8-2</strain>
    </source>
</reference>
<keyword evidence="3 5" id="KW-0067">ATP-binding</keyword>
<evidence type="ECO:0000256" key="3">
    <source>
        <dbReference type="ARBA" id="ARBA00022840"/>
    </source>
</evidence>
<dbReference type="KEGG" id="vab:WPS_18320"/>
<name>A0AAN1XW93_UNVUL</name>
<evidence type="ECO:0000313" key="6">
    <source>
        <dbReference type="Proteomes" id="UP001317532"/>
    </source>
</evidence>
<organism evidence="5 6">
    <name type="scientific">Vulcanimicrobium alpinum</name>
    <dbReference type="NCBI Taxonomy" id="3016050"/>
    <lineage>
        <taxon>Bacteria</taxon>
        <taxon>Bacillati</taxon>
        <taxon>Vulcanimicrobiota</taxon>
        <taxon>Vulcanimicrobiia</taxon>
        <taxon>Vulcanimicrobiales</taxon>
        <taxon>Vulcanimicrobiaceae</taxon>
        <taxon>Vulcanimicrobium</taxon>
    </lineage>
</organism>
<sequence>MTAAARRGTADAAARVRGLRKAFGAHLVLDDLDLDVACGERLAILGASGCGKSTLLRCIAGLERPDAGTIVTSGEIGVVFQEPRLFPWLDVACNVGFGARDAHERARVADVLGLVGLANAAKRLPKELSGGMAQRAALARALVRDPSLLLLDEPFAALDALRRIELRTAVREILEFTRASAILVTHDVEDALALADRVIVLAGSPAEIAFTGAVGADATRAAILAALGVVEREGHARRSAS</sequence>
<dbReference type="GO" id="GO:0005524">
    <property type="term" value="F:ATP binding"/>
    <property type="evidence" value="ECO:0007669"/>
    <property type="project" value="UniProtKB-KW"/>
</dbReference>
<dbReference type="PROSITE" id="PS50893">
    <property type="entry name" value="ABC_TRANSPORTER_2"/>
    <property type="match status" value="1"/>
</dbReference>
<dbReference type="SUPFAM" id="SSF52540">
    <property type="entry name" value="P-loop containing nucleoside triphosphate hydrolases"/>
    <property type="match status" value="1"/>
</dbReference>
<dbReference type="PANTHER" id="PTHR42788">
    <property type="entry name" value="TAURINE IMPORT ATP-BINDING PROTEIN-RELATED"/>
    <property type="match status" value="1"/>
</dbReference>
<feature type="domain" description="ABC transporter" evidence="4">
    <location>
        <begin position="14"/>
        <end position="228"/>
    </location>
</feature>
<dbReference type="EMBL" id="AP025523">
    <property type="protein sequence ID" value="BDE06556.1"/>
    <property type="molecule type" value="Genomic_DNA"/>
</dbReference>
<evidence type="ECO:0000256" key="1">
    <source>
        <dbReference type="ARBA" id="ARBA00022448"/>
    </source>
</evidence>
<accession>A0AAN1XW93</accession>
<keyword evidence="1" id="KW-0813">Transport</keyword>
<protein>
    <submittedName>
        <fullName evidence="5">Aliphatic sulfonates import ATP-binding protein SsuB</fullName>
    </submittedName>
</protein>
<dbReference type="InterPro" id="IPR017871">
    <property type="entry name" value="ABC_transporter-like_CS"/>
</dbReference>
<gene>
    <name evidence="5" type="primary">ssuB</name>
    <name evidence="5" type="ORF">WPS_18320</name>
</gene>
<dbReference type="GO" id="GO:0016887">
    <property type="term" value="F:ATP hydrolysis activity"/>
    <property type="evidence" value="ECO:0007669"/>
    <property type="project" value="InterPro"/>
</dbReference>
<dbReference type="InterPro" id="IPR003439">
    <property type="entry name" value="ABC_transporter-like_ATP-bd"/>
</dbReference>
<dbReference type="PANTHER" id="PTHR42788:SF19">
    <property type="entry name" value="ALIPHATIC SULFONATES IMPORT ATP-BINDING PROTEIN SSUB 2"/>
    <property type="match status" value="1"/>
</dbReference>
<dbReference type="RefSeq" id="WP_317994216.1">
    <property type="nucleotide sequence ID" value="NZ_AP025523.1"/>
</dbReference>
<keyword evidence="6" id="KW-1185">Reference proteome</keyword>